<dbReference type="InterPro" id="IPR027039">
    <property type="entry name" value="Crtac1"/>
</dbReference>
<accession>F5XVJ0</accession>
<evidence type="ECO:0000313" key="4">
    <source>
        <dbReference type="Proteomes" id="UP000008385"/>
    </source>
</evidence>
<feature type="domain" description="ASPIC/UnbV" evidence="2">
    <location>
        <begin position="805"/>
        <end position="855"/>
    </location>
</feature>
<dbReference type="EMBL" id="CP000245">
    <property type="protein sequence ID" value="AEG91566.1"/>
    <property type="molecule type" value="Genomic_DNA"/>
</dbReference>
<keyword evidence="1" id="KW-0732">Signal</keyword>
<dbReference type="PANTHER" id="PTHR16026">
    <property type="entry name" value="CARTILAGE ACIDIC PROTEIN 1"/>
    <property type="match status" value="1"/>
</dbReference>
<dbReference type="AlphaFoldDB" id="F5XVJ0"/>
<dbReference type="Pfam" id="PF13517">
    <property type="entry name" value="FG-GAP_3"/>
    <property type="match status" value="1"/>
</dbReference>
<dbReference type="InterPro" id="IPR011519">
    <property type="entry name" value="UnbV_ASPIC"/>
</dbReference>
<protein>
    <recommendedName>
        <fullName evidence="2">ASPIC/UnbV domain-containing protein</fullName>
    </recommendedName>
</protein>
<dbReference type="Gene3D" id="2.130.10.130">
    <property type="entry name" value="Integrin alpha, N-terminal"/>
    <property type="match status" value="2"/>
</dbReference>
<dbReference type="InterPro" id="IPR028994">
    <property type="entry name" value="Integrin_alpha_N"/>
</dbReference>
<dbReference type="KEGG" id="rta:Rta_04900"/>
<reference evidence="4" key="1">
    <citation type="submission" date="2006-01" db="EMBL/GenBank/DDBJ databases">
        <title>Genome of the cyst-dividing bacterium Ramlibacter tataouinensis.</title>
        <authorList>
            <person name="Barakat M."/>
            <person name="Ortet P."/>
            <person name="De Luca G."/>
            <person name="Jourlin-Castelli C."/>
            <person name="Ansaldi M."/>
            <person name="Py B."/>
            <person name="Fichant G."/>
            <person name="Coutinho P."/>
            <person name="Voulhoux R."/>
            <person name="Bastien O."/>
            <person name="Roy S."/>
            <person name="Marechal E."/>
            <person name="Henrissat B."/>
            <person name="Quentin Y."/>
            <person name="Noirot P."/>
            <person name="Filloux A."/>
            <person name="Mejean V."/>
            <person name="DuBow M."/>
            <person name="Barras F."/>
            <person name="Heulin T."/>
        </authorList>
    </citation>
    <scope>NUCLEOTIDE SEQUENCE [LARGE SCALE GENOMIC DNA]</scope>
    <source>
        <strain evidence="4">ATCC BAA-407 / DSM 14655 / LMG 21543 / TTB310</strain>
    </source>
</reference>
<name>F5XVJ0_RAMTT</name>
<evidence type="ECO:0000259" key="2">
    <source>
        <dbReference type="Pfam" id="PF07593"/>
    </source>
</evidence>
<dbReference type="HOGENOM" id="CLU_326216_0_0_4"/>
<evidence type="ECO:0000256" key="1">
    <source>
        <dbReference type="ARBA" id="ARBA00022729"/>
    </source>
</evidence>
<dbReference type="RefSeq" id="WP_013899799.1">
    <property type="nucleotide sequence ID" value="NC_015677.1"/>
</dbReference>
<sequence>MKALKIAASSLLVLLLAAAGFGYWKYYSDPIKVKIMGELLLMRAGLMSETTQTKAWLAGAALPVPDRIEVASDVMPFVKLENLGELAEHREFNTAWFRGATACDVNGDGRLDLFFPNIQRTVAKPTPGHTVGTERFKPRPNGLLINQGNDKDGSPMFKSVQQLLKQPGADRVRMEGELVFEGKYKPRASVDEPDDGEGRIGWGAACADVNGDGRMDILVLNGHFGLPFQNDDYAWRIYPAGTNLGRESSSRAVLAKAPSFLSAGLGMEDGLNKMVDVNGKLEPEGRNSMLLNLGDKNGNGIPEWEDATERTGLGGKWASVSAEVFDFDRDGDLDIVVANFIDPDFTGFTRDHFAGNRRQLYKNMLVESGELAFVDVADDDLAGVHKAGAVESYSYRPGAGRKEQNSLDIYQGKQVGEPADHSWAALFMDYDKDGWSDLVVSTDQGNRFRVYRNMAGKGFKYEKKFNDLAYEGCWMGMAAGDLDGSGREQAVVTNCGSQVMSTRNTRLLIKDEKETTITTASNMAYAHGVNNLSNAILAWDARRGVELRSDLAKVDYSTVLPPDQLNKANVLPEYREQVDKRKFATTLAGLEFAYNVAMFDADNRGKLDLYFAGGLGRGGDNFGDMAGGPGRFLENISSPGNIHFRDRTLEYRLLDIRHMDYDHNPPRRPSPGSGWHKRDYVYVGDTGSYEGYGLDSSGGKAMDIYRLHEQAMCVMSADLNNDGFGDILVTHIGGYTSNSPDARNLKVNVLGKPLAVPPVNKLSKAPTTYEPGLTTLYINQNGRKQNPSNWVKVKLRDDTGKNIHAVGAEVLVNGNVMRTVRATQGGATCSAHDTLIVGLGEGTLRSLQVRWPSGDAAPRTYAFNGVRNTDVCVDRRSGVVACN</sequence>
<evidence type="ECO:0000313" key="3">
    <source>
        <dbReference type="EMBL" id="AEG91566.1"/>
    </source>
</evidence>
<gene>
    <name evidence="3" type="ordered locus">Rta_04900</name>
</gene>
<dbReference type="Proteomes" id="UP000008385">
    <property type="component" value="Chromosome"/>
</dbReference>
<dbReference type="SUPFAM" id="SSF69318">
    <property type="entry name" value="Integrin alpha N-terminal domain"/>
    <property type="match status" value="2"/>
</dbReference>
<organism evidence="3 4">
    <name type="scientific">Ramlibacter tataouinensis (strain ATCC BAA-407 / DSM 14655 / LMG 21543 / TTB310)</name>
    <dbReference type="NCBI Taxonomy" id="365046"/>
    <lineage>
        <taxon>Bacteria</taxon>
        <taxon>Pseudomonadati</taxon>
        <taxon>Pseudomonadota</taxon>
        <taxon>Betaproteobacteria</taxon>
        <taxon>Burkholderiales</taxon>
        <taxon>Comamonadaceae</taxon>
        <taxon>Ramlibacter</taxon>
    </lineage>
</organism>
<keyword evidence="4" id="KW-1185">Reference proteome</keyword>
<dbReference type="STRING" id="365046.Rta_04900"/>
<dbReference type="PANTHER" id="PTHR16026:SF0">
    <property type="entry name" value="CARTILAGE ACIDIC PROTEIN 1"/>
    <property type="match status" value="1"/>
</dbReference>
<dbReference type="OrthoDB" id="480426at2"/>
<proteinExistence type="predicted"/>
<dbReference type="Pfam" id="PF07593">
    <property type="entry name" value="UnbV_ASPIC"/>
    <property type="match status" value="1"/>
</dbReference>
<dbReference type="InterPro" id="IPR013517">
    <property type="entry name" value="FG-GAP"/>
</dbReference>
<reference evidence="3 4" key="2">
    <citation type="journal article" date="2011" name="PLoS ONE">
        <title>The Cyst-Dividing Bacterium Ramlibacter tataouinensis TTB310 Genome Reveals a Well-Stocked Toolbox for Adaptation to a Desert Environment.</title>
        <authorList>
            <person name="De Luca G."/>
            <person name="Barakat M."/>
            <person name="Ortet P."/>
            <person name="Fochesato S."/>
            <person name="Jourlin-Castelli C."/>
            <person name="Ansaldi M."/>
            <person name="Py B."/>
            <person name="Fichant G."/>
            <person name="Coutinho P.M."/>
            <person name="Voulhoux R."/>
            <person name="Bastien O."/>
            <person name="Marechal E."/>
            <person name="Henrissat B."/>
            <person name="Quentin Y."/>
            <person name="Noirot P."/>
            <person name="Filloux A."/>
            <person name="Mejean V."/>
            <person name="Dubow M.S."/>
            <person name="Barras F."/>
            <person name="Barbe V."/>
            <person name="Weissenbach J."/>
            <person name="Mihalcescu I."/>
            <person name="Vermeglio A."/>
            <person name="Achouak W."/>
            <person name="Heulin T."/>
        </authorList>
    </citation>
    <scope>NUCLEOTIDE SEQUENCE [LARGE SCALE GENOMIC DNA]</scope>
    <source>
        <strain evidence="4">ATCC BAA-407 / DSM 14655 / LMG 21543 / TTB310</strain>
    </source>
</reference>